<comment type="catalytic activity">
    <reaction evidence="1">
        <text>3',5'-cyclic CMP + H2O = CMP + H(+)</text>
        <dbReference type="Rhea" id="RHEA:72675"/>
        <dbReference type="ChEBI" id="CHEBI:15377"/>
        <dbReference type="ChEBI" id="CHEBI:15378"/>
        <dbReference type="ChEBI" id="CHEBI:58003"/>
        <dbReference type="ChEBI" id="CHEBI:60377"/>
    </reaction>
    <physiologicalReaction direction="left-to-right" evidence="1">
        <dbReference type="Rhea" id="RHEA:72676"/>
    </physiologicalReaction>
</comment>
<gene>
    <name evidence="5" type="ORF">D3H35_20950</name>
</gene>
<keyword evidence="6" id="KW-1185">Reference proteome</keyword>
<reference evidence="5 6" key="1">
    <citation type="submission" date="2018-09" db="EMBL/GenBank/DDBJ databases">
        <title>Cohnella cavernae sp. nov., isolated from a karst cave.</title>
        <authorList>
            <person name="Zhu H."/>
        </authorList>
    </citation>
    <scope>NUCLEOTIDE SEQUENCE [LARGE SCALE GENOMIC DNA]</scope>
    <source>
        <strain evidence="5 6">K2E09-144</strain>
    </source>
</reference>
<dbReference type="InterPro" id="IPR050855">
    <property type="entry name" value="NDM-1-like"/>
</dbReference>
<comment type="catalytic activity">
    <reaction evidence="3">
        <text>3',5'-cyclic UMP + H2O = UMP + H(+)</text>
        <dbReference type="Rhea" id="RHEA:70575"/>
        <dbReference type="ChEBI" id="CHEBI:15377"/>
        <dbReference type="ChEBI" id="CHEBI:15378"/>
        <dbReference type="ChEBI" id="CHEBI:57865"/>
        <dbReference type="ChEBI" id="CHEBI:184387"/>
    </reaction>
    <physiologicalReaction direction="left-to-right" evidence="3">
        <dbReference type="Rhea" id="RHEA:70576"/>
    </physiologicalReaction>
</comment>
<evidence type="ECO:0000256" key="1">
    <source>
        <dbReference type="ARBA" id="ARBA00034221"/>
    </source>
</evidence>
<dbReference type="Proteomes" id="UP000266340">
    <property type="component" value="Unassembled WGS sequence"/>
</dbReference>
<dbReference type="SMART" id="SM00849">
    <property type="entry name" value="Lactamase_B"/>
    <property type="match status" value="1"/>
</dbReference>
<organism evidence="5 6">
    <name type="scientific">Cohnella faecalis</name>
    <dbReference type="NCBI Taxonomy" id="2315694"/>
    <lineage>
        <taxon>Bacteria</taxon>
        <taxon>Bacillati</taxon>
        <taxon>Bacillota</taxon>
        <taxon>Bacilli</taxon>
        <taxon>Bacillales</taxon>
        <taxon>Paenibacillaceae</taxon>
        <taxon>Cohnella</taxon>
    </lineage>
</organism>
<dbReference type="Gene3D" id="3.60.15.10">
    <property type="entry name" value="Ribonuclease Z/Hydroxyacylglutathione hydrolase-like"/>
    <property type="match status" value="1"/>
</dbReference>
<dbReference type="Pfam" id="PF00753">
    <property type="entry name" value="Lactamase_B"/>
    <property type="match status" value="1"/>
</dbReference>
<dbReference type="InterPro" id="IPR036866">
    <property type="entry name" value="RibonucZ/Hydroxyglut_hydro"/>
</dbReference>
<dbReference type="AlphaFoldDB" id="A0A398CKY5"/>
<evidence type="ECO:0000313" key="5">
    <source>
        <dbReference type="EMBL" id="RIE03055.1"/>
    </source>
</evidence>
<dbReference type="InterPro" id="IPR001279">
    <property type="entry name" value="Metallo-B-lactamas"/>
</dbReference>
<evidence type="ECO:0000313" key="6">
    <source>
        <dbReference type="Proteomes" id="UP000266340"/>
    </source>
</evidence>
<comment type="caution">
    <text evidence="5">The sequence shown here is derived from an EMBL/GenBank/DDBJ whole genome shotgun (WGS) entry which is preliminary data.</text>
</comment>
<dbReference type="PANTHER" id="PTHR42951">
    <property type="entry name" value="METALLO-BETA-LACTAMASE DOMAIN-CONTAINING"/>
    <property type="match status" value="1"/>
</dbReference>
<dbReference type="RefSeq" id="WP_119151082.1">
    <property type="nucleotide sequence ID" value="NZ_JBHSOV010000042.1"/>
</dbReference>
<feature type="domain" description="Metallo-beta-lactamase" evidence="4">
    <location>
        <begin position="21"/>
        <end position="213"/>
    </location>
</feature>
<dbReference type="OrthoDB" id="9802248at2"/>
<evidence type="ECO:0000256" key="2">
    <source>
        <dbReference type="ARBA" id="ARBA00034301"/>
    </source>
</evidence>
<dbReference type="EMBL" id="QXJM01000039">
    <property type="protein sequence ID" value="RIE03055.1"/>
    <property type="molecule type" value="Genomic_DNA"/>
</dbReference>
<dbReference type="CDD" id="cd07721">
    <property type="entry name" value="yflN-like_MBL-fold"/>
    <property type="match status" value="1"/>
</dbReference>
<name>A0A398CKY5_9BACL</name>
<keyword evidence="5" id="KW-0378">Hydrolase</keyword>
<comment type="function">
    <text evidence="2">Counteracts the endogenous Pycsar antiviral defense system. Phosphodiesterase that enables metal-dependent hydrolysis of host cyclic nucleotide Pycsar defense signals such as cCMP and cUMP.</text>
</comment>
<dbReference type="PANTHER" id="PTHR42951:SF9">
    <property type="entry name" value="METAL-DEPENDENT HYDROLASE"/>
    <property type="match status" value="1"/>
</dbReference>
<protein>
    <submittedName>
        <fullName evidence="5">MBL fold metallo-hydrolase</fullName>
    </submittedName>
</protein>
<dbReference type="GO" id="GO:0016787">
    <property type="term" value="F:hydrolase activity"/>
    <property type="evidence" value="ECO:0007669"/>
    <property type="project" value="UniProtKB-KW"/>
</dbReference>
<proteinExistence type="predicted"/>
<dbReference type="SUPFAM" id="SSF56281">
    <property type="entry name" value="Metallo-hydrolase/oxidoreductase"/>
    <property type="match status" value="1"/>
</dbReference>
<sequence>MKTTNLGEGVTQLSFFSSWFPINCCLVEEVDSVTLIDAAIPPLASGLLQAIRRTGKPLGHIVLTHAHNDHIGAVGALKSAFPEARIVISSRDARILAGDVSLEPHEAQTPIKGGIPKKPPFVQDVTFEEGARIGSLQAVATPGHTPGHFAFWHEASGTAIAGDAMSTRGGLSVAGRMRPSFPFPAWATWSAETSIASARKLLAMTPKALVVGHGPSLHKPAAAIIRAIEEAEAALTRRNKR</sequence>
<evidence type="ECO:0000259" key="4">
    <source>
        <dbReference type="SMART" id="SM00849"/>
    </source>
</evidence>
<evidence type="ECO:0000256" key="3">
    <source>
        <dbReference type="ARBA" id="ARBA00048505"/>
    </source>
</evidence>
<accession>A0A398CKY5</accession>